<dbReference type="PANTHER" id="PTHR47837:SF1">
    <property type="entry name" value="GTP PYROPHOSPHOKINASE YJBM"/>
    <property type="match status" value="1"/>
</dbReference>
<dbReference type="Gene3D" id="3.30.460.10">
    <property type="entry name" value="Beta Polymerase, domain 2"/>
    <property type="match status" value="1"/>
</dbReference>
<dbReference type="SMART" id="SM00954">
    <property type="entry name" value="RelA_SpoT"/>
    <property type="match status" value="1"/>
</dbReference>
<keyword evidence="3" id="KW-1185">Reference proteome</keyword>
<organism evidence="2 3">
    <name type="scientific">Nocardiopsis terrae</name>
    <dbReference type="NCBI Taxonomy" id="372655"/>
    <lineage>
        <taxon>Bacteria</taxon>
        <taxon>Bacillati</taxon>
        <taxon>Actinomycetota</taxon>
        <taxon>Actinomycetes</taxon>
        <taxon>Streptosporangiales</taxon>
        <taxon>Nocardiopsidaceae</taxon>
        <taxon>Nocardiopsis</taxon>
    </lineage>
</organism>
<protein>
    <recommendedName>
        <fullName evidence="1">RelA/SpoT domain-containing protein</fullName>
    </recommendedName>
</protein>
<dbReference type="Pfam" id="PF04607">
    <property type="entry name" value="RelA_SpoT"/>
    <property type="match status" value="1"/>
</dbReference>
<dbReference type="InterPro" id="IPR052366">
    <property type="entry name" value="GTP_Pyrophosphokinase"/>
</dbReference>
<name>A0ABR9HP45_9ACTN</name>
<accession>A0ABR9HP45</accession>
<dbReference type="CDD" id="cd05399">
    <property type="entry name" value="NT_Rel-Spo_like"/>
    <property type="match status" value="1"/>
</dbReference>
<feature type="domain" description="RelA/SpoT" evidence="1">
    <location>
        <begin position="58"/>
        <end position="170"/>
    </location>
</feature>
<comment type="caution">
    <text evidence="2">The sequence shown here is derived from an EMBL/GenBank/DDBJ whole genome shotgun (WGS) entry which is preliminary data.</text>
</comment>
<evidence type="ECO:0000259" key="1">
    <source>
        <dbReference type="SMART" id="SM00954"/>
    </source>
</evidence>
<sequence>MPLPLSKSQIVRLGERLVRQAEPAEDDLGCLNELLLAYDEALEHSMELLRDLGFAPSGRIKNTGTILEKLRRHGGSWLKSIQDLAGMRVIIRGGRREQDDAVARIVRAFQGQAKQPRITDRRDQPSSGYRAVHVIAYPDGLPVEIQVRTAWQHEWAEMFEKLADVLGRGIRYGEAPTDWRDALDLDLEPTEDRRLIMRRLADAAYTQRVLMVRLALTVGDLIAVLEEAELDGVAPDSPEVQEHWQTVEHDLEELQSGVLELEPIRDR</sequence>
<dbReference type="SUPFAM" id="SSF81301">
    <property type="entry name" value="Nucleotidyltransferase"/>
    <property type="match status" value="1"/>
</dbReference>
<evidence type="ECO:0000313" key="3">
    <source>
        <dbReference type="Proteomes" id="UP000598217"/>
    </source>
</evidence>
<dbReference type="Proteomes" id="UP000598217">
    <property type="component" value="Unassembled WGS sequence"/>
</dbReference>
<dbReference type="EMBL" id="JADBDY010000001">
    <property type="protein sequence ID" value="MBE1460738.1"/>
    <property type="molecule type" value="Genomic_DNA"/>
</dbReference>
<reference evidence="2 3" key="1">
    <citation type="submission" date="2020-10" db="EMBL/GenBank/DDBJ databases">
        <title>Sequencing the genomes of 1000 actinobacteria strains.</title>
        <authorList>
            <person name="Klenk H.-P."/>
        </authorList>
    </citation>
    <scope>NUCLEOTIDE SEQUENCE [LARGE SCALE GENOMIC DNA]</scope>
    <source>
        <strain evidence="2 3">DSM 45157</strain>
    </source>
</reference>
<dbReference type="PANTHER" id="PTHR47837">
    <property type="entry name" value="GTP PYROPHOSPHOKINASE YJBM"/>
    <property type="match status" value="1"/>
</dbReference>
<proteinExistence type="predicted"/>
<evidence type="ECO:0000313" key="2">
    <source>
        <dbReference type="EMBL" id="MBE1460738.1"/>
    </source>
</evidence>
<dbReference type="InterPro" id="IPR007685">
    <property type="entry name" value="RelA_SpoT"/>
</dbReference>
<dbReference type="RefSeq" id="WP_191267874.1">
    <property type="nucleotide sequence ID" value="NZ_BMXJ01000001.1"/>
</dbReference>
<dbReference type="InterPro" id="IPR043519">
    <property type="entry name" value="NT_sf"/>
</dbReference>
<gene>
    <name evidence="2" type="ORF">H4W79_004952</name>
</gene>